<dbReference type="GO" id="GO:0009003">
    <property type="term" value="F:signal peptidase activity"/>
    <property type="evidence" value="ECO:0007669"/>
    <property type="project" value="UniProtKB-EC"/>
</dbReference>
<dbReference type="EC" id="3.4.21.89" evidence="5"/>
<sequence length="142" mass="16180">MKKFLSFILNAIMYLAIVGVIVWGLPRFLTYKLGTSYPIAAITSGSMWPVLHIGDLVFIEKAAKEDLREGDIVVWQNEKGFTIHRVFALNEKTIVTKGDGNFTNDDPVKYEDIIGRTVYRGDTRPLRIPYFGYISVWSAKFL</sequence>
<evidence type="ECO:0000256" key="2">
    <source>
        <dbReference type="ARBA" id="ARBA00022692"/>
    </source>
</evidence>
<evidence type="ECO:0000256" key="4">
    <source>
        <dbReference type="ARBA" id="ARBA00023136"/>
    </source>
</evidence>
<dbReference type="GO" id="GO:0016020">
    <property type="term" value="C:membrane"/>
    <property type="evidence" value="ECO:0007669"/>
    <property type="project" value="UniProtKB-SubCell"/>
</dbReference>
<dbReference type="InterPro" id="IPR001733">
    <property type="entry name" value="Peptidase_S26B"/>
</dbReference>
<dbReference type="EMBL" id="MHNY01000007">
    <property type="protein sequence ID" value="OGZ56641.1"/>
    <property type="molecule type" value="Genomic_DNA"/>
</dbReference>
<keyword evidence="3 6" id="KW-1133">Transmembrane helix</keyword>
<proteinExistence type="predicted"/>
<dbReference type="GO" id="GO:0006465">
    <property type="term" value="P:signal peptide processing"/>
    <property type="evidence" value="ECO:0007669"/>
    <property type="project" value="UniProtKB-UniRule"/>
</dbReference>
<dbReference type="InterPro" id="IPR036286">
    <property type="entry name" value="LexA/Signal_pep-like_sf"/>
</dbReference>
<dbReference type="AlphaFoldDB" id="A0A1G2H329"/>
<evidence type="ECO:0000259" key="7">
    <source>
        <dbReference type="Pfam" id="PF10502"/>
    </source>
</evidence>
<name>A0A1G2H329_9BACT</name>
<dbReference type="Pfam" id="PF10502">
    <property type="entry name" value="Peptidase_S26"/>
    <property type="match status" value="1"/>
</dbReference>
<dbReference type="CDD" id="cd06530">
    <property type="entry name" value="S26_SPase_I"/>
    <property type="match status" value="1"/>
</dbReference>
<evidence type="ECO:0000313" key="9">
    <source>
        <dbReference type="Proteomes" id="UP000178186"/>
    </source>
</evidence>
<reference evidence="8 9" key="1">
    <citation type="journal article" date="2016" name="Nat. Commun.">
        <title>Thousands of microbial genomes shed light on interconnected biogeochemical processes in an aquifer system.</title>
        <authorList>
            <person name="Anantharaman K."/>
            <person name="Brown C.T."/>
            <person name="Hug L.A."/>
            <person name="Sharon I."/>
            <person name="Castelle C.J."/>
            <person name="Probst A.J."/>
            <person name="Thomas B.C."/>
            <person name="Singh A."/>
            <person name="Wilkins M.J."/>
            <person name="Karaoz U."/>
            <person name="Brodie E.L."/>
            <person name="Williams K.H."/>
            <person name="Hubbard S.S."/>
            <person name="Banfield J.F."/>
        </authorList>
    </citation>
    <scope>NUCLEOTIDE SEQUENCE [LARGE SCALE GENOMIC DNA]</scope>
</reference>
<feature type="transmembrane region" description="Helical" evidence="6">
    <location>
        <begin position="7"/>
        <end position="25"/>
    </location>
</feature>
<dbReference type="NCBIfam" id="TIGR02228">
    <property type="entry name" value="sigpep_I_arch"/>
    <property type="match status" value="1"/>
</dbReference>
<dbReference type="PRINTS" id="PR00728">
    <property type="entry name" value="SIGNALPTASE"/>
</dbReference>
<comment type="subcellular location">
    <subcellularLocation>
        <location evidence="1">Membrane</location>
    </subcellularLocation>
</comment>
<dbReference type="PANTHER" id="PTHR10806:SF6">
    <property type="entry name" value="SIGNAL PEPTIDASE COMPLEX CATALYTIC SUBUNIT SEC11"/>
    <property type="match status" value="1"/>
</dbReference>
<evidence type="ECO:0000256" key="5">
    <source>
        <dbReference type="NCBIfam" id="TIGR02228"/>
    </source>
</evidence>
<evidence type="ECO:0000256" key="3">
    <source>
        <dbReference type="ARBA" id="ARBA00022989"/>
    </source>
</evidence>
<dbReference type="SUPFAM" id="SSF51306">
    <property type="entry name" value="LexA/Signal peptidase"/>
    <property type="match status" value="1"/>
</dbReference>
<dbReference type="STRING" id="1802128.A3H64_01805"/>
<accession>A0A1G2H329</accession>
<keyword evidence="2 6" id="KW-0812">Transmembrane</keyword>
<protein>
    <recommendedName>
        <fullName evidence="5">Signal peptidase I</fullName>
        <ecNumber evidence="5">3.4.21.89</ecNumber>
    </recommendedName>
</protein>
<organism evidence="8 9">
    <name type="scientific">Candidatus Ryanbacteria bacterium RIFCSPLOWO2_02_FULL_45_11c</name>
    <dbReference type="NCBI Taxonomy" id="1802128"/>
    <lineage>
        <taxon>Bacteria</taxon>
        <taxon>Candidatus Ryaniibacteriota</taxon>
    </lineage>
</organism>
<evidence type="ECO:0000256" key="1">
    <source>
        <dbReference type="ARBA" id="ARBA00004370"/>
    </source>
</evidence>
<gene>
    <name evidence="8" type="ORF">A3H64_01805</name>
</gene>
<evidence type="ECO:0000313" key="8">
    <source>
        <dbReference type="EMBL" id="OGZ56641.1"/>
    </source>
</evidence>
<dbReference type="GO" id="GO:0004252">
    <property type="term" value="F:serine-type endopeptidase activity"/>
    <property type="evidence" value="ECO:0007669"/>
    <property type="project" value="UniProtKB-UniRule"/>
</dbReference>
<keyword evidence="4 6" id="KW-0472">Membrane</keyword>
<dbReference type="Proteomes" id="UP000178186">
    <property type="component" value="Unassembled WGS sequence"/>
</dbReference>
<evidence type="ECO:0000256" key="6">
    <source>
        <dbReference type="SAM" id="Phobius"/>
    </source>
</evidence>
<comment type="caution">
    <text evidence="8">The sequence shown here is derived from an EMBL/GenBank/DDBJ whole genome shotgun (WGS) entry which is preliminary data.</text>
</comment>
<dbReference type="PANTHER" id="PTHR10806">
    <property type="entry name" value="SIGNAL PEPTIDASE COMPLEX CATALYTIC SUBUNIT SEC11"/>
    <property type="match status" value="1"/>
</dbReference>
<feature type="transmembrane region" description="Helical" evidence="6">
    <location>
        <begin position="37"/>
        <end position="59"/>
    </location>
</feature>
<dbReference type="Gene3D" id="2.10.109.10">
    <property type="entry name" value="Umud Fragment, subunit A"/>
    <property type="match status" value="1"/>
</dbReference>
<feature type="domain" description="Peptidase S26" evidence="7">
    <location>
        <begin position="40"/>
        <end position="111"/>
    </location>
</feature>
<dbReference type="InterPro" id="IPR019533">
    <property type="entry name" value="Peptidase_S26"/>
</dbReference>